<evidence type="ECO:0000256" key="2">
    <source>
        <dbReference type="ARBA" id="ARBA00022741"/>
    </source>
</evidence>
<feature type="compositionally biased region" description="Basic and acidic residues" evidence="6">
    <location>
        <begin position="653"/>
        <end position="662"/>
    </location>
</feature>
<dbReference type="InterPro" id="IPR023179">
    <property type="entry name" value="GTP-bd_ortho_bundle_sf"/>
</dbReference>
<name>B0DKA8_LACBS</name>
<feature type="region of interest" description="Disordered" evidence="6">
    <location>
        <begin position="688"/>
        <end position="715"/>
    </location>
</feature>
<dbReference type="Pfam" id="PF08701">
    <property type="entry name" value="GN3L_Grn1"/>
    <property type="match status" value="1"/>
</dbReference>
<keyword evidence="2" id="KW-0547">Nucleotide-binding</keyword>
<evidence type="ECO:0000313" key="9">
    <source>
        <dbReference type="EMBL" id="EDR04910.1"/>
    </source>
</evidence>
<feature type="compositionally biased region" description="Acidic residues" evidence="6">
    <location>
        <begin position="539"/>
        <end position="594"/>
    </location>
</feature>
<keyword evidence="3" id="KW-0342">GTP-binding</keyword>
<feature type="domain" description="Guanine nucleotide-binding protein-like 3 N-terminal" evidence="8">
    <location>
        <begin position="15"/>
        <end position="85"/>
    </location>
</feature>
<feature type="region of interest" description="Disordered" evidence="6">
    <location>
        <begin position="532"/>
        <end position="662"/>
    </location>
</feature>
<keyword evidence="10" id="KW-1185">Reference proteome</keyword>
<evidence type="ECO:0000259" key="7">
    <source>
        <dbReference type="Pfam" id="PF01926"/>
    </source>
</evidence>
<evidence type="ECO:0000256" key="4">
    <source>
        <dbReference type="ARBA" id="ARBA00023242"/>
    </source>
</evidence>
<protein>
    <submittedName>
        <fullName evidence="9">Predicted protein</fullName>
    </submittedName>
</protein>
<reference evidence="9 10" key="1">
    <citation type="journal article" date="2008" name="Nature">
        <title>The genome of Laccaria bicolor provides insights into mycorrhizal symbiosis.</title>
        <authorList>
            <person name="Martin F."/>
            <person name="Aerts A."/>
            <person name="Ahren D."/>
            <person name="Brun A."/>
            <person name="Danchin E.G.J."/>
            <person name="Duchaussoy F."/>
            <person name="Gibon J."/>
            <person name="Kohler A."/>
            <person name="Lindquist E."/>
            <person name="Pereda V."/>
            <person name="Salamov A."/>
            <person name="Shapiro H.J."/>
            <person name="Wuyts J."/>
            <person name="Blaudez D."/>
            <person name="Buee M."/>
            <person name="Brokstein P."/>
            <person name="Canbaeck B."/>
            <person name="Cohen D."/>
            <person name="Courty P.E."/>
            <person name="Coutinho P.M."/>
            <person name="Delaruelle C."/>
            <person name="Detter J.C."/>
            <person name="Deveau A."/>
            <person name="DiFazio S."/>
            <person name="Duplessis S."/>
            <person name="Fraissinet-Tachet L."/>
            <person name="Lucic E."/>
            <person name="Frey-Klett P."/>
            <person name="Fourrey C."/>
            <person name="Feussner I."/>
            <person name="Gay G."/>
            <person name="Grimwood J."/>
            <person name="Hoegger P.J."/>
            <person name="Jain P."/>
            <person name="Kilaru S."/>
            <person name="Labbe J."/>
            <person name="Lin Y.C."/>
            <person name="Legue V."/>
            <person name="Le Tacon F."/>
            <person name="Marmeisse R."/>
            <person name="Melayah D."/>
            <person name="Montanini B."/>
            <person name="Muratet M."/>
            <person name="Nehls U."/>
            <person name="Niculita-Hirzel H."/>
            <person name="Oudot-Le Secq M.P."/>
            <person name="Peter M."/>
            <person name="Quesneville H."/>
            <person name="Rajashekar B."/>
            <person name="Reich M."/>
            <person name="Rouhier N."/>
            <person name="Schmutz J."/>
            <person name="Yin T."/>
            <person name="Chalot M."/>
            <person name="Henrissat B."/>
            <person name="Kuees U."/>
            <person name="Lucas S."/>
            <person name="Van de Peer Y."/>
            <person name="Podila G.K."/>
            <person name="Polle A."/>
            <person name="Pukkila P.J."/>
            <person name="Richardson P.M."/>
            <person name="Rouze P."/>
            <person name="Sanders I.R."/>
            <person name="Stajich J.E."/>
            <person name="Tunlid A."/>
            <person name="Tuskan G."/>
            <person name="Grigoriev I.V."/>
        </authorList>
    </citation>
    <scope>NUCLEOTIDE SEQUENCE [LARGE SCALE GENOMIC DNA]</scope>
    <source>
        <strain evidence="10">S238N-H82 / ATCC MYA-4686</strain>
    </source>
</reference>
<evidence type="ECO:0000259" key="8">
    <source>
        <dbReference type="Pfam" id="PF08701"/>
    </source>
</evidence>
<feature type="domain" description="G" evidence="7">
    <location>
        <begin position="301"/>
        <end position="388"/>
    </location>
</feature>
<feature type="coiled-coil region" evidence="5">
    <location>
        <begin position="58"/>
        <end position="91"/>
    </location>
</feature>
<organism evidence="10">
    <name type="scientific">Laccaria bicolor (strain S238N-H82 / ATCC MYA-4686)</name>
    <name type="common">Bicoloured deceiver</name>
    <name type="synonym">Laccaria laccata var. bicolor</name>
    <dbReference type="NCBI Taxonomy" id="486041"/>
    <lineage>
        <taxon>Eukaryota</taxon>
        <taxon>Fungi</taxon>
        <taxon>Dikarya</taxon>
        <taxon>Basidiomycota</taxon>
        <taxon>Agaricomycotina</taxon>
        <taxon>Agaricomycetes</taxon>
        <taxon>Agaricomycetidae</taxon>
        <taxon>Agaricales</taxon>
        <taxon>Agaricineae</taxon>
        <taxon>Hydnangiaceae</taxon>
        <taxon>Laccaria</taxon>
    </lineage>
</organism>
<dbReference type="Gene3D" id="3.40.50.300">
    <property type="entry name" value="P-loop containing nucleotide triphosphate hydrolases"/>
    <property type="match status" value="1"/>
</dbReference>
<dbReference type="GeneID" id="6080041"/>
<dbReference type="Pfam" id="PF01926">
    <property type="entry name" value="MMR_HSR1"/>
    <property type="match status" value="1"/>
</dbReference>
<gene>
    <name evidence="9" type="ORF">LACBIDRAFT_303781</name>
</gene>
<feature type="compositionally biased region" description="Basic residues" evidence="6">
    <location>
        <begin position="19"/>
        <end position="36"/>
    </location>
</feature>
<dbReference type="Proteomes" id="UP000001194">
    <property type="component" value="Unassembled WGS sequence"/>
</dbReference>
<dbReference type="EMBL" id="DS547115">
    <property type="protein sequence ID" value="EDR04910.1"/>
    <property type="molecule type" value="Genomic_DNA"/>
</dbReference>
<dbReference type="Gene3D" id="1.10.1580.10">
    <property type="match status" value="1"/>
</dbReference>
<evidence type="ECO:0000256" key="1">
    <source>
        <dbReference type="ARBA" id="ARBA00004123"/>
    </source>
</evidence>
<evidence type="ECO:0000256" key="5">
    <source>
        <dbReference type="SAM" id="Coils"/>
    </source>
</evidence>
<evidence type="ECO:0000256" key="6">
    <source>
        <dbReference type="SAM" id="MobiDB-lite"/>
    </source>
</evidence>
<dbReference type="InterPro" id="IPR027417">
    <property type="entry name" value="P-loop_NTPase"/>
</dbReference>
<dbReference type="InterPro" id="IPR006073">
    <property type="entry name" value="GTP-bd"/>
</dbReference>
<proteinExistence type="predicted"/>
<feature type="compositionally biased region" description="Basic residues" evidence="6">
    <location>
        <begin position="1"/>
        <end position="10"/>
    </location>
</feature>
<keyword evidence="5" id="KW-0175">Coiled coil</keyword>
<evidence type="ECO:0000256" key="3">
    <source>
        <dbReference type="ARBA" id="ARBA00023134"/>
    </source>
</evidence>
<evidence type="ECO:0000313" key="10">
    <source>
        <dbReference type="Proteomes" id="UP000001194"/>
    </source>
</evidence>
<dbReference type="InParanoid" id="B0DKA8"/>
<feature type="region of interest" description="Disordered" evidence="6">
    <location>
        <begin position="1"/>
        <end position="56"/>
    </location>
</feature>
<dbReference type="GO" id="GO:0005525">
    <property type="term" value="F:GTP binding"/>
    <property type="evidence" value="ECO:0007669"/>
    <property type="project" value="UniProtKB-KW"/>
</dbReference>
<dbReference type="PANTHER" id="PTHR11089">
    <property type="entry name" value="GTP-BINDING PROTEIN-RELATED"/>
    <property type="match status" value="1"/>
</dbReference>
<dbReference type="InterPro" id="IPR014813">
    <property type="entry name" value="Gnl3_N_dom"/>
</dbReference>
<dbReference type="GO" id="GO:0005730">
    <property type="term" value="C:nucleolus"/>
    <property type="evidence" value="ECO:0007669"/>
    <property type="project" value="UniProtKB-ARBA"/>
</dbReference>
<dbReference type="HOGENOM" id="CLU_011106_5_1_1"/>
<dbReference type="STRING" id="486041.B0DKA8"/>
<sequence length="715" mass="78581">MPKIRKKTTNRAKTNDRAKLKHKVKESRKKKVKAAKKNPQWKSKHKKDPGIPNDFPYKDQILAEVAEQRRVAAEEKQKRKEEKRLLAARAKAGLSNEEGDDAVSQEQMEVDHDDELELTGKDRLNVGSDGIASLSAKLVNKALKPRPKPVEVEEEDEEEEEDDVPVLINRDLPNLKSVLDSADVIVQVLDARDPMSCRSLHLEMLAKESGKKMLLVVNKIDACPREAVASWTAYLRSEYPALLFRSATAFLPTGPEQVNVKAKGKGKGKVTVPADDAVGVDSVLECLGQWAQEKRNEVPLTVAVVGITNVGKSSFVNSLLRKRALPVYSLSSSSRGPTTTELPQETTLEVAGKQIRFIDTPGLSFAAHDDEEEGHAQDQNEIRGRDILLRNKGRIDRLKDPSFPVAHIVARGNAEDLMLLYSIPAFAKGDAEAFLSGVARANQLIKKKGQLDLTGAARIVLRDWSLGKLARYTTASAPAPSSDNAALDVAKLYANDEPILASLKTRKEMRKAGGVVKFSAGAVETRKVAVDEPWVGLAGEDDEEGEESEEDDLEVGQDEEDEDEECDLDEEDDEEEEMDEGEDTDDDEDDEEDTLPPFSNKQKRKRSAEPAPPAPPSKKVAFAADPKTSKQARKAGSLKIKAQQQKPAPVPAKKVEEPKQPLKAVETAKSKLPVKEKKVVEKKVANVAAKKAKGSKPAKSPTTKGPEAYDFSKFF</sequence>
<accession>B0DKA8</accession>
<dbReference type="AlphaFoldDB" id="B0DKA8"/>
<dbReference type="RefSeq" id="XP_001884300.1">
    <property type="nucleotide sequence ID" value="XM_001884265.1"/>
</dbReference>
<dbReference type="OrthoDB" id="10266128at2759"/>
<dbReference type="InterPro" id="IPR050755">
    <property type="entry name" value="TRAFAC_YlqF/YawG_RiboMat"/>
</dbReference>
<keyword evidence="4" id="KW-0539">Nucleus</keyword>
<dbReference type="PANTHER" id="PTHR11089:SF30">
    <property type="entry name" value="GUANINE NUCLEOTIDE-BINDING PROTEIN-LIKE 3 HOMOLOG"/>
    <property type="match status" value="1"/>
</dbReference>
<dbReference type="KEGG" id="lbc:LACBIDRAFT_303781"/>
<dbReference type="SUPFAM" id="SSF52540">
    <property type="entry name" value="P-loop containing nucleoside triphosphate hydrolases"/>
    <property type="match status" value="1"/>
</dbReference>
<comment type="subcellular location">
    <subcellularLocation>
        <location evidence="1">Nucleus</location>
    </subcellularLocation>
</comment>